<keyword evidence="6" id="KW-0479">Metal-binding</keyword>
<keyword evidence="5" id="KW-0808">Transferase</keyword>
<evidence type="ECO:0000256" key="9">
    <source>
        <dbReference type="ARBA" id="ARBA00022840"/>
    </source>
</evidence>
<feature type="domain" description="Nucleoside diphosphate kinase-like" evidence="14">
    <location>
        <begin position="6"/>
        <end position="148"/>
    </location>
</feature>
<evidence type="ECO:0000256" key="3">
    <source>
        <dbReference type="ARBA" id="ARBA00012966"/>
    </source>
</evidence>
<gene>
    <name evidence="15" type="ORF">CXU22_07875</name>
</gene>
<evidence type="ECO:0000256" key="8">
    <source>
        <dbReference type="ARBA" id="ARBA00022777"/>
    </source>
</evidence>
<dbReference type="Proteomes" id="UP000236000">
    <property type="component" value="Unassembled WGS sequence"/>
</dbReference>
<evidence type="ECO:0000256" key="5">
    <source>
        <dbReference type="ARBA" id="ARBA00022679"/>
    </source>
</evidence>
<evidence type="ECO:0000256" key="13">
    <source>
        <dbReference type="RuleBase" id="RU004011"/>
    </source>
</evidence>
<keyword evidence="7" id="KW-0547">Nucleotide-binding</keyword>
<sequence length="151" mass="16988">MPNTQEETTLVLLKPDCVRKNLSGTILKRFLSEGFRLRGIKMIQLDEPVLREHYSHILDLVVNGELLFPKLLDFMTSSPVIAIALKGPGVIVRVRELLGPTNSQKAQKGTIRGDYGTDSMMNICHASDSRESAAVELVRFFREEELFDSLN</sequence>
<evidence type="ECO:0000256" key="12">
    <source>
        <dbReference type="PROSITE-ProRule" id="PRU00706"/>
    </source>
</evidence>
<dbReference type="EMBL" id="PJKA01000012">
    <property type="protein sequence ID" value="PNC17662.1"/>
    <property type="molecule type" value="Genomic_DNA"/>
</dbReference>
<comment type="cofactor">
    <cofactor evidence="1">
        <name>Mg(2+)</name>
        <dbReference type="ChEBI" id="CHEBI:18420"/>
    </cofactor>
</comment>
<evidence type="ECO:0000256" key="6">
    <source>
        <dbReference type="ARBA" id="ARBA00022723"/>
    </source>
</evidence>
<protein>
    <recommendedName>
        <fullName evidence="3">nucleoside-diphosphate kinase</fullName>
        <ecNumber evidence="3">2.7.4.6</ecNumber>
    </recommendedName>
</protein>
<evidence type="ECO:0000256" key="4">
    <source>
        <dbReference type="ARBA" id="ARBA00022553"/>
    </source>
</evidence>
<reference evidence="15 16" key="1">
    <citation type="journal article" date="2017" name="BMC Genomics">
        <title>Genome sequencing of 39 Akkermansia muciniphila isolates reveals its population structure, genomic and functional diverisity, and global distribution in mammalian gut microbiotas.</title>
        <authorList>
            <person name="Guo X."/>
            <person name="Li S."/>
            <person name="Zhang J."/>
            <person name="Wu F."/>
            <person name="Li X."/>
            <person name="Wu D."/>
            <person name="Zhang M."/>
            <person name="Ou Z."/>
            <person name="Jie Z."/>
            <person name="Yan Q."/>
            <person name="Li P."/>
            <person name="Yi J."/>
            <person name="Peng Y."/>
        </authorList>
    </citation>
    <scope>NUCLEOTIDE SEQUENCE [LARGE SCALE GENOMIC DNA]</scope>
    <source>
        <strain evidence="15 16">GP24</strain>
    </source>
</reference>
<dbReference type="CDD" id="cd04413">
    <property type="entry name" value="NDPk_I"/>
    <property type="match status" value="1"/>
</dbReference>
<evidence type="ECO:0000256" key="2">
    <source>
        <dbReference type="ARBA" id="ARBA00008142"/>
    </source>
</evidence>
<dbReference type="OrthoDB" id="9801161at2"/>
<dbReference type="SMART" id="SM00562">
    <property type="entry name" value="NDK"/>
    <property type="match status" value="1"/>
</dbReference>
<dbReference type="EC" id="2.7.4.6" evidence="3"/>
<dbReference type="InterPro" id="IPR001564">
    <property type="entry name" value="Nucleoside_diP_kinase"/>
</dbReference>
<dbReference type="GO" id="GO:0005524">
    <property type="term" value="F:ATP binding"/>
    <property type="evidence" value="ECO:0007669"/>
    <property type="project" value="UniProtKB-KW"/>
</dbReference>
<evidence type="ECO:0000259" key="14">
    <source>
        <dbReference type="SMART" id="SM00562"/>
    </source>
</evidence>
<dbReference type="InterPro" id="IPR034907">
    <property type="entry name" value="NDK-like_dom"/>
</dbReference>
<organism evidence="15 16">
    <name type="scientific">Akkermansia muciniphila</name>
    <dbReference type="NCBI Taxonomy" id="239935"/>
    <lineage>
        <taxon>Bacteria</taxon>
        <taxon>Pseudomonadati</taxon>
        <taxon>Verrucomicrobiota</taxon>
        <taxon>Verrucomicrobiia</taxon>
        <taxon>Verrucomicrobiales</taxon>
        <taxon>Akkermansiaceae</taxon>
        <taxon>Akkermansia</taxon>
    </lineage>
</organism>
<dbReference type="PROSITE" id="PS51374">
    <property type="entry name" value="NDPK_LIKE"/>
    <property type="match status" value="1"/>
</dbReference>
<dbReference type="GO" id="GO:0046872">
    <property type="term" value="F:metal ion binding"/>
    <property type="evidence" value="ECO:0007669"/>
    <property type="project" value="UniProtKB-KW"/>
</dbReference>
<evidence type="ECO:0000256" key="1">
    <source>
        <dbReference type="ARBA" id="ARBA00001946"/>
    </source>
</evidence>
<evidence type="ECO:0000313" key="15">
    <source>
        <dbReference type="EMBL" id="PNC17662.1"/>
    </source>
</evidence>
<dbReference type="GO" id="GO:0006183">
    <property type="term" value="P:GTP biosynthetic process"/>
    <property type="evidence" value="ECO:0007669"/>
    <property type="project" value="InterPro"/>
</dbReference>
<proteinExistence type="inferred from homology"/>
<evidence type="ECO:0000256" key="11">
    <source>
        <dbReference type="ARBA" id="ARBA00023080"/>
    </source>
</evidence>
<keyword evidence="10" id="KW-0460">Magnesium</keyword>
<accession>A0A2N8HCQ2</accession>
<dbReference type="GO" id="GO:0006241">
    <property type="term" value="P:CTP biosynthetic process"/>
    <property type="evidence" value="ECO:0007669"/>
    <property type="project" value="InterPro"/>
</dbReference>
<comment type="similarity">
    <text evidence="2 12 13">Belongs to the NDK family.</text>
</comment>
<dbReference type="GO" id="GO:0004550">
    <property type="term" value="F:nucleoside diphosphate kinase activity"/>
    <property type="evidence" value="ECO:0007669"/>
    <property type="project" value="UniProtKB-EC"/>
</dbReference>
<keyword evidence="4" id="KW-0597">Phosphoprotein</keyword>
<dbReference type="FunFam" id="3.30.70.141:FF:000017">
    <property type="entry name" value="Nucleoside diphosphate kinase"/>
    <property type="match status" value="1"/>
</dbReference>
<evidence type="ECO:0000256" key="7">
    <source>
        <dbReference type="ARBA" id="ARBA00022741"/>
    </source>
</evidence>
<name>A0A2N8HCQ2_9BACT</name>
<dbReference type="RefSeq" id="WP_102714280.1">
    <property type="nucleotide sequence ID" value="NZ_CABMLK010000001.1"/>
</dbReference>
<keyword evidence="9" id="KW-0067">ATP-binding</keyword>
<dbReference type="AlphaFoldDB" id="A0A2N8HCQ2"/>
<evidence type="ECO:0000256" key="10">
    <source>
        <dbReference type="ARBA" id="ARBA00022842"/>
    </source>
</evidence>
<keyword evidence="11" id="KW-0546">Nucleotide metabolism</keyword>
<comment type="caution">
    <text evidence="12">Lacks conserved residue(s) required for the propagation of feature annotation.</text>
</comment>
<dbReference type="SUPFAM" id="SSF54919">
    <property type="entry name" value="Nucleoside diphosphate kinase, NDK"/>
    <property type="match status" value="1"/>
</dbReference>
<dbReference type="PRINTS" id="PR01243">
    <property type="entry name" value="NUCDPKINASE"/>
</dbReference>
<comment type="caution">
    <text evidence="15">The sequence shown here is derived from an EMBL/GenBank/DDBJ whole genome shotgun (WGS) entry which is preliminary data.</text>
</comment>
<dbReference type="Gene3D" id="3.30.70.141">
    <property type="entry name" value="Nucleoside diphosphate kinase-like domain"/>
    <property type="match status" value="1"/>
</dbReference>
<dbReference type="PANTHER" id="PTHR11349">
    <property type="entry name" value="NUCLEOSIDE DIPHOSPHATE KINASE"/>
    <property type="match status" value="1"/>
</dbReference>
<dbReference type="Pfam" id="PF00334">
    <property type="entry name" value="NDK"/>
    <property type="match status" value="1"/>
</dbReference>
<dbReference type="GO" id="GO:0006228">
    <property type="term" value="P:UTP biosynthetic process"/>
    <property type="evidence" value="ECO:0007669"/>
    <property type="project" value="InterPro"/>
</dbReference>
<keyword evidence="8 15" id="KW-0418">Kinase</keyword>
<dbReference type="InterPro" id="IPR036850">
    <property type="entry name" value="NDK-like_dom_sf"/>
</dbReference>
<evidence type="ECO:0000313" key="16">
    <source>
        <dbReference type="Proteomes" id="UP000236000"/>
    </source>
</evidence>